<organism evidence="1 2">
    <name type="scientific">Paraprevotella xylaniphila YIT 11841</name>
    <dbReference type="NCBI Taxonomy" id="762982"/>
    <lineage>
        <taxon>Bacteria</taxon>
        <taxon>Pseudomonadati</taxon>
        <taxon>Bacteroidota</taxon>
        <taxon>Bacteroidia</taxon>
        <taxon>Bacteroidales</taxon>
        <taxon>Prevotellaceae</taxon>
        <taxon>Paraprevotella</taxon>
    </lineage>
</organism>
<reference evidence="1 2" key="1">
    <citation type="submission" date="2011-02" db="EMBL/GenBank/DDBJ databases">
        <authorList>
            <person name="Weinstock G."/>
            <person name="Sodergren E."/>
            <person name="Clifton S."/>
            <person name="Fulton L."/>
            <person name="Fulton B."/>
            <person name="Courtney L."/>
            <person name="Fronick C."/>
            <person name="Harrison M."/>
            <person name="Strong C."/>
            <person name="Farmer C."/>
            <person name="Delahaunty K."/>
            <person name="Markovic C."/>
            <person name="Hall O."/>
            <person name="Minx P."/>
            <person name="Tomlinson C."/>
            <person name="Mitreva M."/>
            <person name="Hou S."/>
            <person name="Chen J."/>
            <person name="Wollam A."/>
            <person name="Pepin K.H."/>
            <person name="Johnson M."/>
            <person name="Bhonagiri V."/>
            <person name="Zhang X."/>
            <person name="Suruliraj S."/>
            <person name="Warren W."/>
            <person name="Chinwalla A."/>
            <person name="Mardis E.R."/>
            <person name="Wilson R.K."/>
        </authorList>
    </citation>
    <scope>NUCLEOTIDE SEQUENCE [LARGE SCALE GENOMIC DNA]</scope>
    <source>
        <strain evidence="1 2">YIT 11841</strain>
    </source>
</reference>
<gene>
    <name evidence="1" type="ORF">HMPREF9442_00290</name>
</gene>
<evidence type="ECO:0000313" key="2">
    <source>
        <dbReference type="Proteomes" id="UP000005546"/>
    </source>
</evidence>
<dbReference type="AlphaFoldDB" id="F3QQ52"/>
<dbReference type="EMBL" id="AFBR01000008">
    <property type="protein sequence ID" value="EGG57343.1"/>
    <property type="molecule type" value="Genomic_DNA"/>
</dbReference>
<name>F3QQ52_9BACT</name>
<comment type="caution">
    <text evidence="1">The sequence shown here is derived from an EMBL/GenBank/DDBJ whole genome shotgun (WGS) entry which is preliminary data.</text>
</comment>
<evidence type="ECO:0000313" key="1">
    <source>
        <dbReference type="EMBL" id="EGG57343.1"/>
    </source>
</evidence>
<dbReference type="HOGENOM" id="CLU_2808566_0_0_10"/>
<proteinExistence type="predicted"/>
<keyword evidence="2" id="KW-1185">Reference proteome</keyword>
<protein>
    <submittedName>
        <fullName evidence="1">Uncharacterized protein</fullName>
    </submittedName>
</protein>
<accession>F3QQ52</accession>
<sequence length="67" mass="7758">MSADILKLFSAERFSNLSRTIFHSAEKNPFFLRNTLPECFIQAFRINCFSHSLSGFLFQTGRKPGRK</sequence>
<dbReference type="STRING" id="762982.HMPREF9442_00290"/>
<dbReference type="Proteomes" id="UP000005546">
    <property type="component" value="Unassembled WGS sequence"/>
</dbReference>